<evidence type="ECO:0000313" key="1">
    <source>
        <dbReference type="EMBL" id="GIY43616.1"/>
    </source>
</evidence>
<dbReference type="Proteomes" id="UP001054945">
    <property type="component" value="Unassembled WGS sequence"/>
</dbReference>
<reference evidence="1 2" key="1">
    <citation type="submission" date="2021-06" db="EMBL/GenBank/DDBJ databases">
        <title>Caerostris extrusa draft genome.</title>
        <authorList>
            <person name="Kono N."/>
            <person name="Arakawa K."/>
        </authorList>
    </citation>
    <scope>NUCLEOTIDE SEQUENCE [LARGE SCALE GENOMIC DNA]</scope>
</reference>
<name>A0AAV4TE03_CAEEX</name>
<dbReference type="EMBL" id="BPLR01010998">
    <property type="protein sequence ID" value="GIY43616.1"/>
    <property type="molecule type" value="Genomic_DNA"/>
</dbReference>
<organism evidence="1 2">
    <name type="scientific">Caerostris extrusa</name>
    <name type="common">Bark spider</name>
    <name type="synonym">Caerostris bankana</name>
    <dbReference type="NCBI Taxonomy" id="172846"/>
    <lineage>
        <taxon>Eukaryota</taxon>
        <taxon>Metazoa</taxon>
        <taxon>Ecdysozoa</taxon>
        <taxon>Arthropoda</taxon>
        <taxon>Chelicerata</taxon>
        <taxon>Arachnida</taxon>
        <taxon>Araneae</taxon>
        <taxon>Araneomorphae</taxon>
        <taxon>Entelegynae</taxon>
        <taxon>Araneoidea</taxon>
        <taxon>Araneidae</taxon>
        <taxon>Caerostris</taxon>
    </lineage>
</organism>
<gene>
    <name evidence="1" type="ORF">CEXT_436781</name>
</gene>
<proteinExistence type="predicted"/>
<dbReference type="AlphaFoldDB" id="A0AAV4TE03"/>
<protein>
    <submittedName>
        <fullName evidence="1">Uncharacterized protein</fullName>
    </submittedName>
</protein>
<evidence type="ECO:0000313" key="2">
    <source>
        <dbReference type="Proteomes" id="UP001054945"/>
    </source>
</evidence>
<sequence>MLLKITQIQKLTRSSLYTRFLNRVCPDSSSRISIPIRISDAKPTRVSIAFDTEETFCSNKLKQMAQMLEQRNVAEPCQLFFSLFCSGGCGGSSTISYPWQRASVSLLGIPPLMIAVSPRRGGERGERRKLSDGYQE</sequence>
<accession>A0AAV4TE03</accession>
<comment type="caution">
    <text evidence="1">The sequence shown here is derived from an EMBL/GenBank/DDBJ whole genome shotgun (WGS) entry which is preliminary data.</text>
</comment>
<keyword evidence="2" id="KW-1185">Reference proteome</keyword>